<feature type="region of interest" description="Disordered" evidence="1">
    <location>
        <begin position="106"/>
        <end position="151"/>
    </location>
</feature>
<comment type="caution">
    <text evidence="2">The sequence shown here is derived from an EMBL/GenBank/DDBJ whole genome shotgun (WGS) entry which is preliminary data.</text>
</comment>
<dbReference type="InterPro" id="IPR052973">
    <property type="entry name" value="Fungal_sec-metab_reg_TF"/>
</dbReference>
<proteinExistence type="predicted"/>
<accession>A0AAJ0DBY6</accession>
<protein>
    <submittedName>
        <fullName evidence="2">Uncharacterized protein</fullName>
    </submittedName>
</protein>
<dbReference type="PANTHER" id="PTHR35392">
    <property type="entry name" value="ZN(II)2CYS6 TRANSCRIPTION FACTOR (EUROFUNG)-RELATED-RELATED"/>
    <property type="match status" value="1"/>
</dbReference>
<name>A0AAJ0DBY6_9PEZI</name>
<organism evidence="2 3">
    <name type="scientific">Extremus antarcticus</name>
    <dbReference type="NCBI Taxonomy" id="702011"/>
    <lineage>
        <taxon>Eukaryota</taxon>
        <taxon>Fungi</taxon>
        <taxon>Dikarya</taxon>
        <taxon>Ascomycota</taxon>
        <taxon>Pezizomycotina</taxon>
        <taxon>Dothideomycetes</taxon>
        <taxon>Dothideomycetidae</taxon>
        <taxon>Mycosphaerellales</taxon>
        <taxon>Extremaceae</taxon>
        <taxon>Extremus</taxon>
    </lineage>
</organism>
<dbReference type="PANTHER" id="PTHR35392:SF1">
    <property type="entry name" value="ZN(II)2CYS6 TRANSCRIPTION FACTOR (EUROFUNG)"/>
    <property type="match status" value="1"/>
</dbReference>
<evidence type="ECO:0000256" key="1">
    <source>
        <dbReference type="SAM" id="MobiDB-lite"/>
    </source>
</evidence>
<feature type="compositionally biased region" description="Polar residues" evidence="1">
    <location>
        <begin position="444"/>
        <end position="453"/>
    </location>
</feature>
<feature type="region of interest" description="Disordered" evidence="1">
    <location>
        <begin position="404"/>
        <end position="472"/>
    </location>
</feature>
<gene>
    <name evidence="2" type="ORF">LTR09_011391</name>
</gene>
<sequence length="919" mass="103303">MAAVTSVVTPVPDDDLWARYLNTAMLDDSSTADCADGLFYVGDGAPCSRTVSGSISTVYAPSTARTTNAAPRASPWQWAGSSRGDYIATDPPTVYMADLAEQSLSRTYPRSPESDGVMVTPSSSQDLDHHAGPRPADGEHDLNNTSSPMSTSSYVFIHGGQSHSAESSHIVEHTARLNLNQRYHPYVPDPGAFNAQPASQSAFITPLALNSSSETISWNFAPDEVLPDYCQSEPSIADSSQFSEDMRTSYYDIGHEHTAPPQALARTRTTLGSHDAMIAFRDNTDVTQMLRGEHYGTLQMFPQHEHHFDRYHTQQELARNSLRGSLSDGGSSQEAYQYDHFSNVAPMEGSPFREYQPSDTYSLPQFQQPVAVPIVPTSADLGGGLTTTRDRLRISSQHNQAIALEGTHDHRHVHQNTRRQGPERPTRGVRRPLPSLAKAPRSETGASHAQQRGHTVRGGRKGTLSEEKRKKSHAMRKAGGCWRCAFQRDPCPDTNEPCHRCHVAAEKGQLTFFDCNRSKLPDFVHDFLPPSMTVMHQKQTIEDTVKEQVVQWDTNAIEIYLTSGYGPAQRWKVHEFLPRSKDLMGQFQYLQDPTTGQLRPTHKYSPPLGLLKLDASDDYNIETHLETLLSPEWLEDFGWTCYEEESQVDSKYFQARLLDQICRLFLNTGNTELRELLQGVIRMMVITYIMGHTLTISEDTLPDVLSRIRLSERQPPRQHTSPRLANRQIKFYFAVLRTNIYQSILNWQQQTLKSSKRTGETWLTSFCAMLGFAMVLEEIQRTIIIQADAKIRKEEMTQEQAMTEARNACQRIDERYKLLVGLFQCKYRNKAWGSNGSFGQGTPRYSDHAAHTFLGNVRALLEDNRTFGVSKGKDILARESVPVYVALGGPLLATILGTSEDMMLDYSTRSFMHERHMNN</sequence>
<reference evidence="2" key="1">
    <citation type="submission" date="2023-04" db="EMBL/GenBank/DDBJ databases">
        <title>Black Yeasts Isolated from many extreme environments.</title>
        <authorList>
            <person name="Coleine C."/>
            <person name="Stajich J.E."/>
            <person name="Selbmann L."/>
        </authorList>
    </citation>
    <scope>NUCLEOTIDE SEQUENCE</scope>
    <source>
        <strain evidence="2">CCFEE 5312</strain>
    </source>
</reference>
<feature type="compositionally biased region" description="Basic and acidic residues" evidence="1">
    <location>
        <begin position="126"/>
        <end position="142"/>
    </location>
</feature>
<dbReference type="EMBL" id="JAWDJX010000066">
    <property type="protein sequence ID" value="KAK3047189.1"/>
    <property type="molecule type" value="Genomic_DNA"/>
</dbReference>
<evidence type="ECO:0000313" key="3">
    <source>
        <dbReference type="Proteomes" id="UP001271007"/>
    </source>
</evidence>
<dbReference type="Proteomes" id="UP001271007">
    <property type="component" value="Unassembled WGS sequence"/>
</dbReference>
<keyword evidence="3" id="KW-1185">Reference proteome</keyword>
<evidence type="ECO:0000313" key="2">
    <source>
        <dbReference type="EMBL" id="KAK3047189.1"/>
    </source>
</evidence>
<dbReference type="AlphaFoldDB" id="A0AAJ0DBY6"/>